<proteinExistence type="predicted"/>
<comment type="caution">
    <text evidence="2">The sequence shown here is derived from an EMBL/GenBank/DDBJ whole genome shotgun (WGS) entry which is preliminary data.</text>
</comment>
<keyword evidence="3" id="KW-1185">Reference proteome</keyword>
<evidence type="ECO:0000256" key="1">
    <source>
        <dbReference type="SAM" id="MobiDB-lite"/>
    </source>
</evidence>
<gene>
    <name evidence="2" type="ORF">J2W49_005175</name>
</gene>
<name>A0ABU1WV45_9BURK</name>
<feature type="region of interest" description="Disordered" evidence="1">
    <location>
        <begin position="28"/>
        <end position="62"/>
    </location>
</feature>
<dbReference type="EMBL" id="JAVDWU010000019">
    <property type="protein sequence ID" value="MDR7153195.1"/>
    <property type="molecule type" value="Genomic_DNA"/>
</dbReference>
<evidence type="ECO:0000313" key="3">
    <source>
        <dbReference type="Proteomes" id="UP001265700"/>
    </source>
</evidence>
<sequence length="256" mass="28425">MFTSTAMQRSHSMSIWFFVKPPVNDSSRRPVVAGNTDRGRTRKPAPALETDRTTALPGHRRRKSTLSGHMVECRKAAIPSAAVCRFCCCTWALASKLPNGLRPQPFNPLRPWEACGECRICQKLFAHPGCCATRLISKKFCGCIRLCLTTAIVVILRLPSKSKLTLRKLLVLPINSRVVLRSFNGSSSAPLDCRTNQNYWTLIGDMGTVVDTLNHASRPGRVLVRFDAEVSTRGLSCHNAVPNSLYILESDLEKMQ</sequence>
<organism evidence="2 3">
    <name type="scientific">Hydrogenophaga palleronii</name>
    <dbReference type="NCBI Taxonomy" id="65655"/>
    <lineage>
        <taxon>Bacteria</taxon>
        <taxon>Pseudomonadati</taxon>
        <taxon>Pseudomonadota</taxon>
        <taxon>Betaproteobacteria</taxon>
        <taxon>Burkholderiales</taxon>
        <taxon>Comamonadaceae</taxon>
        <taxon>Hydrogenophaga</taxon>
    </lineage>
</organism>
<protein>
    <submittedName>
        <fullName evidence="2">Uncharacterized protein</fullName>
    </submittedName>
</protein>
<reference evidence="2 3" key="1">
    <citation type="submission" date="2023-07" db="EMBL/GenBank/DDBJ databases">
        <title>Sorghum-associated microbial communities from plants grown in Nebraska, USA.</title>
        <authorList>
            <person name="Schachtman D."/>
        </authorList>
    </citation>
    <scope>NUCLEOTIDE SEQUENCE [LARGE SCALE GENOMIC DNA]</scope>
    <source>
        <strain evidence="2 3">4249</strain>
    </source>
</reference>
<dbReference type="Proteomes" id="UP001265700">
    <property type="component" value="Unassembled WGS sequence"/>
</dbReference>
<accession>A0ABU1WV45</accession>
<evidence type="ECO:0000313" key="2">
    <source>
        <dbReference type="EMBL" id="MDR7153195.1"/>
    </source>
</evidence>